<evidence type="ECO:0000256" key="2">
    <source>
        <dbReference type="ARBA" id="ARBA00011255"/>
    </source>
</evidence>
<feature type="domain" description="Flagellar hook-associated protein 2 C-terminal" evidence="7">
    <location>
        <begin position="275"/>
        <end position="516"/>
    </location>
</feature>
<protein>
    <recommendedName>
        <fullName evidence="5">Flagellar hook-associated protein 2</fullName>
        <shortName evidence="5">HAP2</shortName>
    </recommendedName>
    <alternativeName>
        <fullName evidence="5">Flagellar cap protein</fullName>
    </alternativeName>
</protein>
<dbReference type="Pfam" id="PF07195">
    <property type="entry name" value="FliD_C"/>
    <property type="match status" value="1"/>
</dbReference>
<dbReference type="EMBL" id="FQZB01000003">
    <property type="protein sequence ID" value="SHI42664.1"/>
    <property type="molecule type" value="Genomic_DNA"/>
</dbReference>
<dbReference type="RefSeq" id="WP_072984441.1">
    <property type="nucleotide sequence ID" value="NZ_FQZB01000003.1"/>
</dbReference>
<keyword evidence="8" id="KW-0969">Cilium</keyword>
<dbReference type="Proteomes" id="UP000184310">
    <property type="component" value="Unassembled WGS sequence"/>
</dbReference>
<dbReference type="InterPro" id="IPR010809">
    <property type="entry name" value="FliD_C"/>
</dbReference>
<dbReference type="InterPro" id="IPR040026">
    <property type="entry name" value="FliD"/>
</dbReference>
<evidence type="ECO:0000256" key="1">
    <source>
        <dbReference type="ARBA" id="ARBA00009764"/>
    </source>
</evidence>
<dbReference type="GO" id="GO:0007155">
    <property type="term" value="P:cell adhesion"/>
    <property type="evidence" value="ECO:0007669"/>
    <property type="project" value="InterPro"/>
</dbReference>
<name>A0A1M6B1P3_9CLOT</name>
<accession>A0A1M6B1P3</accession>
<dbReference type="Pfam" id="PF02465">
    <property type="entry name" value="FliD_N"/>
    <property type="match status" value="1"/>
</dbReference>
<evidence type="ECO:0000259" key="7">
    <source>
        <dbReference type="Pfam" id="PF07195"/>
    </source>
</evidence>
<evidence type="ECO:0000256" key="3">
    <source>
        <dbReference type="ARBA" id="ARBA00023054"/>
    </source>
</evidence>
<dbReference type="STRING" id="1121302.SAMN02745163_00233"/>
<comment type="similarity">
    <text evidence="1 5">Belongs to the FliD family.</text>
</comment>
<evidence type="ECO:0000256" key="5">
    <source>
        <dbReference type="RuleBase" id="RU362066"/>
    </source>
</evidence>
<dbReference type="PANTHER" id="PTHR30288">
    <property type="entry name" value="FLAGELLAR CAP/ASSEMBLY PROTEIN FLID"/>
    <property type="match status" value="1"/>
</dbReference>
<comment type="function">
    <text evidence="5">Required for morphogenesis and for the elongation of the flagellar filament by facilitating polymerization of the flagellin monomers at the tip of growing filament. Forms a capping structure, which prevents flagellin subunits (transported through the central channel of the flagellum) from leaking out without polymerization at the distal end.</text>
</comment>
<sequence>MISPIRVSGLSGSGIDTDTLVKQMMTPYKTKVDSVRQSRDLIKIQQDLYREAVKDFRGLYTKYFDLSSTANSSTNLILNSNYQTVNFSSSNENVVTARGVVGSNGGNYTIDVKQMASPETLNLSLDNLKNQKDVTLTFPTNQKDTNGNIINSTVNVDLSGKTSGSAILSAINTAITNYNKSDTNVNKIDMGISFSELGNCISIKGRNTGEANTVGFSVKVNDTVNNKVSTYPPNAVPSTETGFTYKKAQDALVRITDSSGNSNCNPGTYKNYSANIINIDGVEYTVNGESNGQPVTLNGKANTKNTIDNIKKFVVEYNDMIDKVSKKLTSKLNRKFKPLTDEQKKDMKDDDIKLWNEKVKEGQLRNDSILSSFREKCLDIFSTSENYSLGSLKDIGISLNPDYKNQKGQLVIDETKLSKALTENGDKVKTLLLDPNTGAFQKLKTTLYDTFMTSKAPILKKAGFEGTLYVADNDLSKKIKDKEDLIYNLEKDLSLREQSYYSKFALLEKAMSRMNSQQSWLAQSFK</sequence>
<evidence type="ECO:0000259" key="6">
    <source>
        <dbReference type="Pfam" id="PF02465"/>
    </source>
</evidence>
<dbReference type="InterPro" id="IPR003481">
    <property type="entry name" value="FliD_N"/>
</dbReference>
<dbReference type="GO" id="GO:0005576">
    <property type="term" value="C:extracellular region"/>
    <property type="evidence" value="ECO:0007669"/>
    <property type="project" value="UniProtKB-SubCell"/>
</dbReference>
<evidence type="ECO:0000256" key="4">
    <source>
        <dbReference type="ARBA" id="ARBA00023143"/>
    </source>
</evidence>
<evidence type="ECO:0000313" key="9">
    <source>
        <dbReference type="Proteomes" id="UP000184310"/>
    </source>
</evidence>
<evidence type="ECO:0000313" key="8">
    <source>
        <dbReference type="EMBL" id="SHI42664.1"/>
    </source>
</evidence>
<keyword evidence="4 5" id="KW-0975">Bacterial flagellum</keyword>
<keyword evidence="9" id="KW-1185">Reference proteome</keyword>
<dbReference type="GO" id="GO:0009424">
    <property type="term" value="C:bacterial-type flagellum hook"/>
    <property type="evidence" value="ECO:0007669"/>
    <property type="project" value="UniProtKB-UniRule"/>
</dbReference>
<dbReference type="GO" id="GO:0009421">
    <property type="term" value="C:bacterial-type flagellum filament cap"/>
    <property type="evidence" value="ECO:0007669"/>
    <property type="project" value="InterPro"/>
</dbReference>
<reference evidence="8 9" key="1">
    <citation type="submission" date="2016-11" db="EMBL/GenBank/DDBJ databases">
        <authorList>
            <person name="Jaros S."/>
            <person name="Januszkiewicz K."/>
            <person name="Wedrychowicz H."/>
        </authorList>
    </citation>
    <scope>NUCLEOTIDE SEQUENCE [LARGE SCALE GENOMIC DNA]</scope>
    <source>
        <strain evidence="8 9">DSM 21758</strain>
    </source>
</reference>
<keyword evidence="8" id="KW-0282">Flagellum</keyword>
<gene>
    <name evidence="8" type="ORF">SAMN02745163_00233</name>
</gene>
<keyword evidence="5" id="KW-0964">Secreted</keyword>
<feature type="domain" description="Flagellar hook-associated protein 2 N-terminal" evidence="6">
    <location>
        <begin position="13"/>
        <end position="117"/>
    </location>
</feature>
<comment type="subunit">
    <text evidence="2 5">Homopentamer.</text>
</comment>
<keyword evidence="8" id="KW-0966">Cell projection</keyword>
<dbReference type="GO" id="GO:0071973">
    <property type="term" value="P:bacterial-type flagellum-dependent cell motility"/>
    <property type="evidence" value="ECO:0007669"/>
    <property type="project" value="TreeGrafter"/>
</dbReference>
<organism evidence="8 9">
    <name type="scientific">Clostridium cavendishii DSM 21758</name>
    <dbReference type="NCBI Taxonomy" id="1121302"/>
    <lineage>
        <taxon>Bacteria</taxon>
        <taxon>Bacillati</taxon>
        <taxon>Bacillota</taxon>
        <taxon>Clostridia</taxon>
        <taxon>Eubacteriales</taxon>
        <taxon>Clostridiaceae</taxon>
        <taxon>Clostridium</taxon>
    </lineage>
</organism>
<proteinExistence type="inferred from homology"/>
<keyword evidence="3" id="KW-0175">Coiled coil</keyword>
<dbReference type="OrthoDB" id="9776025at2"/>
<dbReference type="PANTHER" id="PTHR30288:SF0">
    <property type="entry name" value="FLAGELLAR HOOK-ASSOCIATED PROTEIN 2"/>
    <property type="match status" value="1"/>
</dbReference>
<comment type="subcellular location">
    <subcellularLocation>
        <location evidence="5">Secreted</location>
    </subcellularLocation>
    <subcellularLocation>
        <location evidence="5">Bacterial flagellum</location>
    </subcellularLocation>
</comment>
<dbReference type="AlphaFoldDB" id="A0A1M6B1P3"/>